<name>A0ABS2ZKC2_9BACL</name>
<organism evidence="2 3">
    <name type="scientific">Fictibacillus barbaricus</name>
    <dbReference type="NCBI Taxonomy" id="182136"/>
    <lineage>
        <taxon>Bacteria</taxon>
        <taxon>Bacillati</taxon>
        <taxon>Bacillota</taxon>
        <taxon>Bacilli</taxon>
        <taxon>Bacillales</taxon>
        <taxon>Fictibacillaceae</taxon>
        <taxon>Fictibacillus</taxon>
    </lineage>
</organism>
<dbReference type="RefSeq" id="WP_188402080.1">
    <property type="nucleotide sequence ID" value="NZ_BMCE01000001.1"/>
</dbReference>
<sequence>MTQKDKLDQIFLEWSEKAEEISLYFKNRDRKSAREPMLYFLKRFLEALFIGNGYSDMEQDFINWKEELRKLKHLPINAEDRLHFVEEQPDHYQSFIQLSELFSEWQKKSVILLRRST</sequence>
<dbReference type="InterPro" id="IPR048427">
    <property type="entry name" value="YpoC"/>
</dbReference>
<feature type="domain" description="YpoC-like" evidence="1">
    <location>
        <begin position="5"/>
        <end position="112"/>
    </location>
</feature>
<comment type="caution">
    <text evidence="2">The sequence shown here is derived from an EMBL/GenBank/DDBJ whole genome shotgun (WGS) entry which is preliminary data.</text>
</comment>
<dbReference type="EMBL" id="JAFHKS010000044">
    <property type="protein sequence ID" value="MBN3547881.1"/>
    <property type="molecule type" value="Genomic_DNA"/>
</dbReference>
<dbReference type="Pfam" id="PF21747">
    <property type="entry name" value="YpoC"/>
    <property type="match status" value="1"/>
</dbReference>
<evidence type="ECO:0000259" key="1">
    <source>
        <dbReference type="Pfam" id="PF21747"/>
    </source>
</evidence>
<accession>A0ABS2ZKC2</accession>
<reference evidence="2 3" key="1">
    <citation type="submission" date="2021-01" db="EMBL/GenBank/DDBJ databases">
        <title>Genome Sequencing of Type Strains.</title>
        <authorList>
            <person name="Lemaire J.F."/>
            <person name="Inderbitzin P."/>
            <person name="Collins S.B."/>
            <person name="Wespe N."/>
            <person name="Knight-Connoni V."/>
        </authorList>
    </citation>
    <scope>NUCLEOTIDE SEQUENCE [LARGE SCALE GENOMIC DNA]</scope>
    <source>
        <strain evidence="2 3">DSM 14730</strain>
    </source>
</reference>
<gene>
    <name evidence="2" type="ORF">JYA64_21450</name>
</gene>
<proteinExistence type="predicted"/>
<keyword evidence="3" id="KW-1185">Reference proteome</keyword>
<evidence type="ECO:0000313" key="3">
    <source>
        <dbReference type="Proteomes" id="UP001319060"/>
    </source>
</evidence>
<protein>
    <recommendedName>
        <fullName evidence="1">YpoC-like domain-containing protein</fullName>
    </recommendedName>
</protein>
<evidence type="ECO:0000313" key="2">
    <source>
        <dbReference type="EMBL" id="MBN3547881.1"/>
    </source>
</evidence>
<dbReference type="Proteomes" id="UP001319060">
    <property type="component" value="Unassembled WGS sequence"/>
</dbReference>